<keyword evidence="8" id="KW-0406">Ion transport</keyword>
<organism evidence="13 14">
    <name type="scientific">Stratiformator vulcanicus</name>
    <dbReference type="NCBI Taxonomy" id="2527980"/>
    <lineage>
        <taxon>Bacteria</taxon>
        <taxon>Pseudomonadati</taxon>
        <taxon>Planctomycetota</taxon>
        <taxon>Planctomycetia</taxon>
        <taxon>Planctomycetales</taxon>
        <taxon>Planctomycetaceae</taxon>
        <taxon>Stratiformator</taxon>
    </lineage>
</organism>
<dbReference type="PANTHER" id="PTHR11537">
    <property type="entry name" value="VOLTAGE-GATED POTASSIUM CHANNEL"/>
    <property type="match status" value="1"/>
</dbReference>
<dbReference type="EMBL" id="CP036268">
    <property type="protein sequence ID" value="QDT38205.1"/>
    <property type="molecule type" value="Genomic_DNA"/>
</dbReference>
<dbReference type="RefSeq" id="WP_145364267.1">
    <property type="nucleotide sequence ID" value="NZ_CP036268.1"/>
</dbReference>
<evidence type="ECO:0000313" key="14">
    <source>
        <dbReference type="Proteomes" id="UP000317318"/>
    </source>
</evidence>
<accession>A0A517R2V3</accession>
<keyword evidence="5" id="KW-0631">Potassium channel</keyword>
<feature type="domain" description="Ion transport" evidence="12">
    <location>
        <begin position="35"/>
        <end position="250"/>
    </location>
</feature>
<dbReference type="InterPro" id="IPR028325">
    <property type="entry name" value="VG_K_chnl"/>
</dbReference>
<evidence type="ECO:0000256" key="6">
    <source>
        <dbReference type="ARBA" id="ARBA00022958"/>
    </source>
</evidence>
<dbReference type="SUPFAM" id="SSF81324">
    <property type="entry name" value="Voltage-gated potassium channels"/>
    <property type="match status" value="1"/>
</dbReference>
<evidence type="ECO:0000256" key="1">
    <source>
        <dbReference type="ARBA" id="ARBA00004141"/>
    </source>
</evidence>
<dbReference type="PRINTS" id="PR00169">
    <property type="entry name" value="KCHANNEL"/>
</dbReference>
<evidence type="ECO:0000256" key="4">
    <source>
        <dbReference type="ARBA" id="ARBA00022692"/>
    </source>
</evidence>
<feature type="transmembrane region" description="Helical" evidence="11">
    <location>
        <begin position="97"/>
        <end position="118"/>
    </location>
</feature>
<feature type="transmembrane region" description="Helical" evidence="11">
    <location>
        <begin position="36"/>
        <end position="54"/>
    </location>
</feature>
<dbReference type="PANTHER" id="PTHR11537:SF254">
    <property type="entry name" value="POTASSIUM VOLTAGE-GATED CHANNEL PROTEIN SHAB"/>
    <property type="match status" value="1"/>
</dbReference>
<evidence type="ECO:0000256" key="2">
    <source>
        <dbReference type="ARBA" id="ARBA00022448"/>
    </source>
</evidence>
<keyword evidence="6" id="KW-0630">Potassium</keyword>
<dbReference type="InterPro" id="IPR005821">
    <property type="entry name" value="Ion_trans_dom"/>
</dbReference>
<evidence type="ECO:0000259" key="12">
    <source>
        <dbReference type="Pfam" id="PF00520"/>
    </source>
</evidence>
<dbReference type="Proteomes" id="UP000317318">
    <property type="component" value="Chromosome"/>
</dbReference>
<keyword evidence="4 11" id="KW-0812">Transmembrane</keyword>
<dbReference type="GO" id="GO:0005249">
    <property type="term" value="F:voltage-gated potassium channel activity"/>
    <property type="evidence" value="ECO:0007669"/>
    <property type="project" value="InterPro"/>
</dbReference>
<proteinExistence type="predicted"/>
<keyword evidence="7 11" id="KW-1133">Transmembrane helix</keyword>
<keyword evidence="10 13" id="KW-0407">Ion channel</keyword>
<protein>
    <submittedName>
        <fullName evidence="13">Cyclic nucleotide-gated potassium channel</fullName>
    </submittedName>
</protein>
<evidence type="ECO:0000256" key="11">
    <source>
        <dbReference type="SAM" id="Phobius"/>
    </source>
</evidence>
<evidence type="ECO:0000256" key="5">
    <source>
        <dbReference type="ARBA" id="ARBA00022826"/>
    </source>
</evidence>
<evidence type="ECO:0000256" key="3">
    <source>
        <dbReference type="ARBA" id="ARBA00022538"/>
    </source>
</evidence>
<keyword evidence="14" id="KW-1185">Reference proteome</keyword>
<reference evidence="13 14" key="1">
    <citation type="submission" date="2019-02" db="EMBL/GenBank/DDBJ databases">
        <title>Deep-cultivation of Planctomycetes and their phenomic and genomic characterization uncovers novel biology.</title>
        <authorList>
            <person name="Wiegand S."/>
            <person name="Jogler M."/>
            <person name="Boedeker C."/>
            <person name="Pinto D."/>
            <person name="Vollmers J."/>
            <person name="Rivas-Marin E."/>
            <person name="Kohn T."/>
            <person name="Peeters S.H."/>
            <person name="Heuer A."/>
            <person name="Rast P."/>
            <person name="Oberbeckmann S."/>
            <person name="Bunk B."/>
            <person name="Jeske O."/>
            <person name="Meyerdierks A."/>
            <person name="Storesund J.E."/>
            <person name="Kallscheuer N."/>
            <person name="Luecker S."/>
            <person name="Lage O.M."/>
            <person name="Pohl T."/>
            <person name="Merkel B.J."/>
            <person name="Hornburger P."/>
            <person name="Mueller R.-W."/>
            <person name="Bruemmer F."/>
            <person name="Labrenz M."/>
            <person name="Spormann A.M."/>
            <person name="Op den Camp H."/>
            <person name="Overmann J."/>
            <person name="Amann R."/>
            <person name="Jetten M.S.M."/>
            <person name="Mascher T."/>
            <person name="Medema M.H."/>
            <person name="Devos D.P."/>
            <person name="Kaster A.-K."/>
            <person name="Ovreas L."/>
            <person name="Rohde M."/>
            <person name="Galperin M.Y."/>
            <person name="Jogler C."/>
        </authorList>
    </citation>
    <scope>NUCLEOTIDE SEQUENCE [LARGE SCALE GENOMIC DNA]</scope>
    <source>
        <strain evidence="13 14">Pan189</strain>
    </source>
</reference>
<evidence type="ECO:0000256" key="8">
    <source>
        <dbReference type="ARBA" id="ARBA00023065"/>
    </source>
</evidence>
<feature type="transmembrane region" description="Helical" evidence="11">
    <location>
        <begin position="224"/>
        <end position="245"/>
    </location>
</feature>
<feature type="transmembrane region" description="Helical" evidence="11">
    <location>
        <begin position="162"/>
        <end position="183"/>
    </location>
</feature>
<dbReference type="KEGG" id="svp:Pan189_25950"/>
<comment type="subcellular location">
    <subcellularLocation>
        <location evidence="1">Membrane</location>
        <topology evidence="1">Multi-pass membrane protein</topology>
    </subcellularLocation>
</comment>
<name>A0A517R2V3_9PLAN</name>
<dbReference type="GO" id="GO:0008076">
    <property type="term" value="C:voltage-gated potassium channel complex"/>
    <property type="evidence" value="ECO:0007669"/>
    <property type="project" value="InterPro"/>
</dbReference>
<dbReference type="AlphaFoldDB" id="A0A517R2V3"/>
<keyword evidence="3" id="KW-0633">Potassium transport</keyword>
<dbReference type="Gene3D" id="1.10.287.70">
    <property type="match status" value="1"/>
</dbReference>
<gene>
    <name evidence="13" type="ORF">Pan189_25950</name>
</gene>
<evidence type="ECO:0000256" key="7">
    <source>
        <dbReference type="ARBA" id="ARBA00022989"/>
    </source>
</evidence>
<feature type="transmembrane region" description="Helical" evidence="11">
    <location>
        <begin position="195"/>
        <end position="212"/>
    </location>
</feature>
<keyword evidence="9 11" id="KW-0472">Membrane</keyword>
<evidence type="ECO:0000256" key="10">
    <source>
        <dbReference type="ARBA" id="ARBA00023303"/>
    </source>
</evidence>
<feature type="transmembrane region" description="Helical" evidence="11">
    <location>
        <begin position="66"/>
        <end position="85"/>
    </location>
</feature>
<dbReference type="OrthoDB" id="9810759at2"/>
<evidence type="ECO:0000313" key="13">
    <source>
        <dbReference type="EMBL" id="QDT38205.1"/>
    </source>
</evidence>
<keyword evidence="2" id="KW-0813">Transport</keyword>
<dbReference type="Pfam" id="PF00520">
    <property type="entry name" value="Ion_trans"/>
    <property type="match status" value="1"/>
</dbReference>
<dbReference type="GO" id="GO:0001508">
    <property type="term" value="P:action potential"/>
    <property type="evidence" value="ECO:0007669"/>
    <property type="project" value="TreeGrafter"/>
</dbReference>
<sequence length="290" mass="32202">MSTSPPDVPNAIPKRAGWREHWYEIIFEADTPAGKLFDVWLLAAIMGSVVVLMLESVEDLDEKFHAWFDALEWFFTLVFTVEYTARIVVARRRWRYMFSFFGLVDLVSILPSYLMLVIPGAERITVIRMIRLLRAFRVFKIASMIAEARLLREAIIASRSKIAVFLSCVVIAVVIVGTAMYTIEGTRDDSPFTSIPQSMYWAVVTMTTVGYGDIAPQTALGKALAAAMMLFGYSLIIVPTGILTAELATSHQDEPPHVPPPKAPTLACPECMAEGHDPDAGFCKFCGAKL</sequence>
<evidence type="ECO:0000256" key="9">
    <source>
        <dbReference type="ARBA" id="ARBA00023136"/>
    </source>
</evidence>